<feature type="signal peptide" evidence="1">
    <location>
        <begin position="1"/>
        <end position="31"/>
    </location>
</feature>
<sequence>MHGYALTRRVFASLAIASAVAVASMPSTALAQAQTPAVAKPGSGNPERQVEVSRGEACELSNYHEVCLGWAGLYA</sequence>
<dbReference type="Proteomes" id="UP000198638">
    <property type="component" value="Unassembled WGS sequence"/>
</dbReference>
<evidence type="ECO:0000313" key="2">
    <source>
        <dbReference type="EMBL" id="SEA59355.1"/>
    </source>
</evidence>
<reference evidence="3" key="1">
    <citation type="submission" date="2016-10" db="EMBL/GenBank/DDBJ databases">
        <authorList>
            <person name="Varghese N."/>
            <person name="Submissions S."/>
        </authorList>
    </citation>
    <scope>NUCLEOTIDE SEQUENCE [LARGE SCALE GENOMIC DNA]</scope>
    <source>
        <strain evidence="3">LMG 24000</strain>
    </source>
</reference>
<keyword evidence="1" id="KW-0732">Signal</keyword>
<dbReference type="AlphaFoldDB" id="A0A1H4CFZ5"/>
<gene>
    <name evidence="2" type="ORF">SAMN05192564_102298</name>
</gene>
<proteinExistence type="predicted"/>
<keyword evidence="3" id="KW-1185">Reference proteome</keyword>
<name>A0A1H4CFZ5_9BURK</name>
<feature type="chain" id="PRO_5011575891" evidence="1">
    <location>
        <begin position="32"/>
        <end position="75"/>
    </location>
</feature>
<evidence type="ECO:0000313" key="3">
    <source>
        <dbReference type="Proteomes" id="UP000198638"/>
    </source>
</evidence>
<evidence type="ECO:0000256" key="1">
    <source>
        <dbReference type="SAM" id="SignalP"/>
    </source>
</evidence>
<organism evidence="2 3">
    <name type="scientific">Paraburkholderia sartisoli</name>
    <dbReference type="NCBI Taxonomy" id="83784"/>
    <lineage>
        <taxon>Bacteria</taxon>
        <taxon>Pseudomonadati</taxon>
        <taxon>Pseudomonadota</taxon>
        <taxon>Betaproteobacteria</taxon>
        <taxon>Burkholderiales</taxon>
        <taxon>Burkholderiaceae</taxon>
        <taxon>Paraburkholderia</taxon>
    </lineage>
</organism>
<protein>
    <submittedName>
        <fullName evidence="2">Uncharacterized protein</fullName>
    </submittedName>
</protein>
<dbReference type="EMBL" id="FNRQ01000002">
    <property type="protein sequence ID" value="SEA59355.1"/>
    <property type="molecule type" value="Genomic_DNA"/>
</dbReference>
<accession>A0A1H4CFZ5</accession>